<dbReference type="PANTHER" id="PTHR30537">
    <property type="entry name" value="HTH-TYPE TRANSCRIPTIONAL REGULATOR"/>
    <property type="match status" value="1"/>
</dbReference>
<dbReference type="Proteomes" id="UP000651977">
    <property type="component" value="Unassembled WGS sequence"/>
</dbReference>
<feature type="domain" description="HTH lysR-type" evidence="5">
    <location>
        <begin position="1"/>
        <end position="59"/>
    </location>
</feature>
<keyword evidence="7" id="KW-1185">Reference proteome</keyword>
<dbReference type="SUPFAM" id="SSF53850">
    <property type="entry name" value="Periplasmic binding protein-like II"/>
    <property type="match status" value="1"/>
</dbReference>
<dbReference type="Pfam" id="PF00126">
    <property type="entry name" value="HTH_1"/>
    <property type="match status" value="1"/>
</dbReference>
<name>A0ABQ1I448_9ALTE</name>
<dbReference type="RefSeq" id="WP_055733405.1">
    <property type="nucleotide sequence ID" value="NZ_BMDY01000020.1"/>
</dbReference>
<dbReference type="Gene3D" id="1.10.10.10">
    <property type="entry name" value="Winged helix-like DNA-binding domain superfamily/Winged helix DNA-binding domain"/>
    <property type="match status" value="1"/>
</dbReference>
<dbReference type="EMBL" id="BMDY01000020">
    <property type="protein sequence ID" value="GGB14785.1"/>
    <property type="molecule type" value="Genomic_DNA"/>
</dbReference>
<dbReference type="SUPFAM" id="SSF46785">
    <property type="entry name" value="Winged helix' DNA-binding domain"/>
    <property type="match status" value="1"/>
</dbReference>
<sequence length="294" mass="33101">MDRFDAMRVYTRVFEQRSFAAAAASLNLPRSTVTEAIKQLEQRVGVRLLERTTRQVSPTLDGEEFYLRSVNLLAQLEEAENAFTGAKPKGKLRVEVHGTLARHFLLPKLAEFLQAYPDIELFLSDSDRLVDPLREGIDCVLRVGKALPDDMVAKQLASLTEVSVAAPSYLQRHGCPRHPKDLKGHKMVGFRVSRSAEPLPLEFTVEQQIQYLSLPCSVQVNSAETLVEAARLGLGIIQLPRYHVEADLSAAKLQCILSEFPPEPSPVYLMYPRKRTLSLRVRVFIDYLQLAFKA</sequence>
<evidence type="ECO:0000256" key="2">
    <source>
        <dbReference type="ARBA" id="ARBA00023015"/>
    </source>
</evidence>
<dbReference type="InterPro" id="IPR005119">
    <property type="entry name" value="LysR_subst-bd"/>
</dbReference>
<dbReference type="InterPro" id="IPR000847">
    <property type="entry name" value="LysR_HTH_N"/>
</dbReference>
<dbReference type="PROSITE" id="PS50931">
    <property type="entry name" value="HTH_LYSR"/>
    <property type="match status" value="1"/>
</dbReference>
<evidence type="ECO:0000256" key="3">
    <source>
        <dbReference type="ARBA" id="ARBA00023125"/>
    </source>
</evidence>
<dbReference type="Gene3D" id="3.40.190.290">
    <property type="match status" value="1"/>
</dbReference>
<proteinExistence type="inferred from homology"/>
<keyword evidence="4" id="KW-0804">Transcription</keyword>
<dbReference type="InterPro" id="IPR036388">
    <property type="entry name" value="WH-like_DNA-bd_sf"/>
</dbReference>
<evidence type="ECO:0000259" key="5">
    <source>
        <dbReference type="PROSITE" id="PS50931"/>
    </source>
</evidence>
<reference evidence="7" key="1">
    <citation type="journal article" date="2019" name="Int. J. Syst. Evol. Microbiol.">
        <title>The Global Catalogue of Microorganisms (GCM) 10K type strain sequencing project: providing services to taxonomists for standard genome sequencing and annotation.</title>
        <authorList>
            <consortium name="The Broad Institute Genomics Platform"/>
            <consortium name="The Broad Institute Genome Sequencing Center for Infectious Disease"/>
            <person name="Wu L."/>
            <person name="Ma J."/>
        </authorList>
    </citation>
    <scope>NUCLEOTIDE SEQUENCE [LARGE SCALE GENOMIC DNA]</scope>
    <source>
        <strain evidence="7">CGMCC 1.10131</strain>
    </source>
</reference>
<gene>
    <name evidence="6" type="ORF">GCM10007414_30270</name>
</gene>
<evidence type="ECO:0000313" key="7">
    <source>
        <dbReference type="Proteomes" id="UP000651977"/>
    </source>
</evidence>
<comment type="caution">
    <text evidence="6">The sequence shown here is derived from an EMBL/GenBank/DDBJ whole genome shotgun (WGS) entry which is preliminary data.</text>
</comment>
<keyword evidence="2" id="KW-0805">Transcription regulation</keyword>
<dbReference type="InterPro" id="IPR036390">
    <property type="entry name" value="WH_DNA-bd_sf"/>
</dbReference>
<evidence type="ECO:0000256" key="4">
    <source>
        <dbReference type="ARBA" id="ARBA00023163"/>
    </source>
</evidence>
<keyword evidence="3" id="KW-0238">DNA-binding</keyword>
<dbReference type="CDD" id="cd08472">
    <property type="entry name" value="PBP2_CrgA_like_3"/>
    <property type="match status" value="1"/>
</dbReference>
<dbReference type="Pfam" id="PF03466">
    <property type="entry name" value="LysR_substrate"/>
    <property type="match status" value="1"/>
</dbReference>
<comment type="similarity">
    <text evidence="1">Belongs to the LysR transcriptional regulatory family.</text>
</comment>
<organism evidence="6 7">
    <name type="scientific">Agarivorans gilvus</name>
    <dbReference type="NCBI Taxonomy" id="680279"/>
    <lineage>
        <taxon>Bacteria</taxon>
        <taxon>Pseudomonadati</taxon>
        <taxon>Pseudomonadota</taxon>
        <taxon>Gammaproteobacteria</taxon>
        <taxon>Alteromonadales</taxon>
        <taxon>Alteromonadaceae</taxon>
        <taxon>Agarivorans</taxon>
    </lineage>
</organism>
<dbReference type="InterPro" id="IPR058163">
    <property type="entry name" value="LysR-type_TF_proteobact-type"/>
</dbReference>
<evidence type="ECO:0000313" key="6">
    <source>
        <dbReference type="EMBL" id="GGB14785.1"/>
    </source>
</evidence>
<evidence type="ECO:0000256" key="1">
    <source>
        <dbReference type="ARBA" id="ARBA00009437"/>
    </source>
</evidence>
<dbReference type="PANTHER" id="PTHR30537:SF72">
    <property type="entry name" value="LYSR FAMILY TRANSCRIPTIONAL REGULATOR"/>
    <property type="match status" value="1"/>
</dbReference>
<protein>
    <submittedName>
        <fullName evidence="6">LysR family transcriptional regulator</fullName>
    </submittedName>
</protein>
<accession>A0ABQ1I448</accession>